<dbReference type="PANTHER" id="PTHR22946">
    <property type="entry name" value="DIENELACTONE HYDROLASE DOMAIN-CONTAINING PROTEIN-RELATED"/>
    <property type="match status" value="1"/>
</dbReference>
<organism evidence="3 4">
    <name type="scientific">Natrarchaeobaculum aegyptiacum</name>
    <dbReference type="NCBI Taxonomy" id="745377"/>
    <lineage>
        <taxon>Archaea</taxon>
        <taxon>Methanobacteriati</taxon>
        <taxon>Methanobacteriota</taxon>
        <taxon>Stenosarchaea group</taxon>
        <taxon>Halobacteria</taxon>
        <taxon>Halobacteriales</taxon>
        <taxon>Natrialbaceae</taxon>
        <taxon>Natrarchaeobaculum</taxon>
    </lineage>
</organism>
<dbReference type="AlphaFoldDB" id="A0A2Z2HWK1"/>
<evidence type="ECO:0000256" key="1">
    <source>
        <dbReference type="ARBA" id="ARBA00022801"/>
    </source>
</evidence>
<dbReference type="EMBL" id="CP019893">
    <property type="protein sequence ID" value="ARS91739.1"/>
    <property type="molecule type" value="Genomic_DNA"/>
</dbReference>
<reference evidence="4" key="1">
    <citation type="submission" date="2017-02" db="EMBL/GenBank/DDBJ databases">
        <title>Natronthermophilus aegyptiacus gen. nov.,sp. nov., an aerobic, extremely halophilic alkalithermophilic archaeon isolated from the athalassohaline Wadi An Natrun, Egypt.</title>
        <authorList>
            <person name="Zhao B."/>
        </authorList>
    </citation>
    <scope>NUCLEOTIDE SEQUENCE [LARGE SCALE GENOMIC DNA]</scope>
    <source>
        <strain evidence="4">JW/NM-HA 15</strain>
    </source>
</reference>
<dbReference type="RefSeq" id="WP_086890095.1">
    <property type="nucleotide sequence ID" value="NZ_CP019893.1"/>
</dbReference>
<name>A0A2Z2HWK1_9EURY</name>
<accession>A0A2Z2HWK1</accession>
<proteinExistence type="predicted"/>
<gene>
    <name evidence="3" type="ORF">B1756_07960</name>
</gene>
<keyword evidence="4" id="KW-1185">Reference proteome</keyword>
<evidence type="ECO:0000259" key="2">
    <source>
        <dbReference type="Pfam" id="PF01738"/>
    </source>
</evidence>
<dbReference type="GO" id="GO:0016788">
    <property type="term" value="F:hydrolase activity, acting on ester bonds"/>
    <property type="evidence" value="ECO:0007669"/>
    <property type="project" value="UniProtKB-ARBA"/>
</dbReference>
<keyword evidence="1 3" id="KW-0378">Hydrolase</keyword>
<dbReference type="Proteomes" id="UP000250088">
    <property type="component" value="Chromosome"/>
</dbReference>
<dbReference type="Gene3D" id="3.40.50.1820">
    <property type="entry name" value="alpha/beta hydrolase"/>
    <property type="match status" value="1"/>
</dbReference>
<dbReference type="InterPro" id="IPR050261">
    <property type="entry name" value="FrsA_esterase"/>
</dbReference>
<dbReference type="PANTHER" id="PTHR22946:SF9">
    <property type="entry name" value="POLYKETIDE TRANSFERASE AF380"/>
    <property type="match status" value="1"/>
</dbReference>
<dbReference type="SUPFAM" id="SSF53474">
    <property type="entry name" value="alpha/beta-Hydrolases"/>
    <property type="match status" value="1"/>
</dbReference>
<evidence type="ECO:0000313" key="4">
    <source>
        <dbReference type="Proteomes" id="UP000250088"/>
    </source>
</evidence>
<evidence type="ECO:0000313" key="3">
    <source>
        <dbReference type="EMBL" id="ARS91739.1"/>
    </source>
</evidence>
<dbReference type="KEGG" id="naj:B1756_07960"/>
<sequence>MADTSLVTDIPLEDATLEGELVVPGSASGLVVFAHGSGSSRHSPRNNVVAETVRERGLGTLLFDLLTEPEDRDRENRFDIPLLTARLVATTAWVRDHPAVETDSIGYFGSSTGAAAALRAAARSETSIDAVVSRGGRVDLASEVVGGEGAREDGGTVDAPTLLVVGGEDESVLAVNREVYDALSCERELQVVEGAGHLFEGEGELEAVADHAADWFATHLGP</sequence>
<feature type="domain" description="Dienelactone hydrolase" evidence="2">
    <location>
        <begin position="84"/>
        <end position="209"/>
    </location>
</feature>
<dbReference type="InterPro" id="IPR029058">
    <property type="entry name" value="AB_hydrolase_fold"/>
</dbReference>
<dbReference type="InterPro" id="IPR002925">
    <property type="entry name" value="Dienelactn_hydro"/>
</dbReference>
<dbReference type="Pfam" id="PF01738">
    <property type="entry name" value="DLH"/>
    <property type="match status" value="1"/>
</dbReference>
<dbReference type="GeneID" id="32894006"/>
<dbReference type="OrthoDB" id="12087at2157"/>
<protein>
    <submittedName>
        <fullName evidence="3">Alpha/beta hydrolase</fullName>
    </submittedName>
</protein>